<evidence type="ECO:0000313" key="5">
    <source>
        <dbReference type="Proteomes" id="UP000319209"/>
    </source>
</evidence>
<name>A0A516GNQ1_9FLAO</name>
<proteinExistence type="predicted"/>
<dbReference type="PRINTS" id="PR00139">
    <property type="entry name" value="ASNGLNASE"/>
</dbReference>
<dbReference type="OrthoDB" id="9788068at2"/>
<evidence type="ECO:0000313" key="4">
    <source>
        <dbReference type="EMBL" id="QDO93147.1"/>
    </source>
</evidence>
<sequence>MKLVFIQTGGTIDKEYPHTTKGWAFEFGAPAVTRILEKLNPSFEYEIVSVCKKDSLEITDHDRANIAKLINESPESKYVVTHGTDTMIETAKYLEQHVKNKIVVITGAMLPERFYNSDAAIQLGTAIATTNLVKSGIYVAMHGVVKSSSDIKRNLKTGQFF</sequence>
<dbReference type="InterPro" id="IPR006034">
    <property type="entry name" value="Asparaginase/glutaminase-like"/>
</dbReference>
<gene>
    <name evidence="4" type="ORF">FNB79_03860</name>
</gene>
<dbReference type="PIRSF" id="PIRSF500176">
    <property type="entry name" value="L_ASNase"/>
    <property type="match status" value="1"/>
</dbReference>
<protein>
    <submittedName>
        <fullName evidence="4">Asparaginase</fullName>
    </submittedName>
</protein>
<evidence type="ECO:0000256" key="1">
    <source>
        <dbReference type="PIRSR" id="PIRSR001220-1"/>
    </source>
</evidence>
<dbReference type="Proteomes" id="UP000319209">
    <property type="component" value="Chromosome"/>
</dbReference>
<evidence type="ECO:0000259" key="3">
    <source>
        <dbReference type="Pfam" id="PF00710"/>
    </source>
</evidence>
<dbReference type="Pfam" id="PF00710">
    <property type="entry name" value="Asparaginase"/>
    <property type="match status" value="1"/>
</dbReference>
<keyword evidence="5" id="KW-1185">Reference proteome</keyword>
<dbReference type="InterPro" id="IPR037152">
    <property type="entry name" value="L-asparaginase_N_sf"/>
</dbReference>
<dbReference type="InterPro" id="IPR027474">
    <property type="entry name" value="L-asparaginase_N"/>
</dbReference>
<dbReference type="GO" id="GO:0004067">
    <property type="term" value="F:asparaginase activity"/>
    <property type="evidence" value="ECO:0007669"/>
    <property type="project" value="UniProtKB-UniRule"/>
</dbReference>
<dbReference type="PANTHER" id="PTHR11707:SF28">
    <property type="entry name" value="60 KDA LYSOPHOSPHOLIPASE"/>
    <property type="match status" value="1"/>
</dbReference>
<dbReference type="InterPro" id="IPR036152">
    <property type="entry name" value="Asp/glu_Ase-like_sf"/>
</dbReference>
<dbReference type="SUPFAM" id="SSF53774">
    <property type="entry name" value="Glutaminase/Asparaginase"/>
    <property type="match status" value="1"/>
</dbReference>
<dbReference type="EMBL" id="CP041637">
    <property type="protein sequence ID" value="QDO93147.1"/>
    <property type="molecule type" value="Genomic_DNA"/>
</dbReference>
<feature type="active site" description="O-isoaspartyl threonine intermediate" evidence="1">
    <location>
        <position position="11"/>
    </location>
</feature>
<dbReference type="KEGG" id="fop:FNB79_03860"/>
<reference evidence="4 5" key="1">
    <citation type="submission" date="2019-07" db="EMBL/GenBank/DDBJ databases">
        <title>Genome sequencing for Formosa sp. PS13.</title>
        <authorList>
            <person name="Park S.-J."/>
        </authorList>
    </citation>
    <scope>NUCLEOTIDE SEQUENCE [LARGE SCALE GENOMIC DNA]</scope>
    <source>
        <strain evidence="4 5">PS13</strain>
    </source>
</reference>
<dbReference type="PROSITE" id="PS51732">
    <property type="entry name" value="ASN_GLN_ASE_3"/>
    <property type="match status" value="1"/>
</dbReference>
<organism evidence="4 5">
    <name type="scientific">Formosa sediminum</name>
    <dbReference type="NCBI Taxonomy" id="2594004"/>
    <lineage>
        <taxon>Bacteria</taxon>
        <taxon>Pseudomonadati</taxon>
        <taxon>Bacteroidota</taxon>
        <taxon>Flavobacteriia</taxon>
        <taxon>Flavobacteriales</taxon>
        <taxon>Flavobacteriaceae</taxon>
        <taxon>Formosa</taxon>
    </lineage>
</organism>
<feature type="binding site" evidence="2">
    <location>
        <position position="55"/>
    </location>
    <ligand>
        <name>substrate</name>
    </ligand>
</feature>
<dbReference type="PIRSF" id="PIRSF001220">
    <property type="entry name" value="L-ASNase_gatD"/>
    <property type="match status" value="1"/>
</dbReference>
<accession>A0A516GNQ1</accession>
<evidence type="ECO:0000256" key="2">
    <source>
        <dbReference type="PIRSR" id="PIRSR001220-2"/>
    </source>
</evidence>
<dbReference type="PANTHER" id="PTHR11707">
    <property type="entry name" value="L-ASPARAGINASE"/>
    <property type="match status" value="1"/>
</dbReference>
<dbReference type="AlphaFoldDB" id="A0A516GNQ1"/>
<dbReference type="RefSeq" id="WP_143380052.1">
    <property type="nucleotide sequence ID" value="NZ_CP041637.1"/>
</dbReference>
<feature type="domain" description="L-asparaginase N-terminal" evidence="3">
    <location>
        <begin position="2"/>
        <end position="152"/>
    </location>
</feature>
<dbReference type="Gene3D" id="3.40.50.1170">
    <property type="entry name" value="L-asparaginase, N-terminal domain"/>
    <property type="match status" value="1"/>
</dbReference>
<feature type="binding site" evidence="2">
    <location>
        <begin position="84"/>
        <end position="85"/>
    </location>
    <ligand>
        <name>substrate</name>
    </ligand>
</feature>